<dbReference type="FunFam" id="3.40.50.150:FF:000554">
    <property type="entry name" value="Cation-transporting ATPase"/>
    <property type="match status" value="1"/>
</dbReference>
<dbReference type="EMBL" id="JADGJH010000450">
    <property type="protein sequence ID" value="KAJ3128749.1"/>
    <property type="molecule type" value="Genomic_DNA"/>
</dbReference>
<reference evidence="2" key="1">
    <citation type="submission" date="2020-05" db="EMBL/GenBank/DDBJ databases">
        <title>Phylogenomic resolution of chytrid fungi.</title>
        <authorList>
            <person name="Stajich J.E."/>
            <person name="Amses K."/>
            <person name="Simmons R."/>
            <person name="Seto K."/>
            <person name="Myers J."/>
            <person name="Bonds A."/>
            <person name="Quandt C.A."/>
            <person name="Barry K."/>
            <person name="Liu P."/>
            <person name="Grigoriev I."/>
            <person name="Longcore J.E."/>
            <person name="James T.Y."/>
        </authorList>
    </citation>
    <scope>NUCLEOTIDE SEQUENCE</scope>
    <source>
        <strain evidence="2">JEL0513</strain>
    </source>
</reference>
<dbReference type="InterPro" id="IPR029063">
    <property type="entry name" value="SAM-dependent_MTases_sf"/>
</dbReference>
<comment type="similarity">
    <text evidence="1">Belongs to the CFA/CMAS family.</text>
</comment>
<gene>
    <name evidence="2" type="ORF">HK100_008998</name>
</gene>
<evidence type="ECO:0008006" key="4">
    <source>
        <dbReference type="Google" id="ProtNLM"/>
    </source>
</evidence>
<name>A0AAD5T6G0_9FUNG</name>
<evidence type="ECO:0000313" key="3">
    <source>
        <dbReference type="Proteomes" id="UP001211907"/>
    </source>
</evidence>
<comment type="caution">
    <text evidence="2">The sequence shown here is derived from an EMBL/GenBank/DDBJ whole genome shotgun (WGS) entry which is preliminary data.</text>
</comment>
<evidence type="ECO:0000313" key="2">
    <source>
        <dbReference type="EMBL" id="KAJ3128749.1"/>
    </source>
</evidence>
<protein>
    <recommendedName>
        <fullName evidence="4">S-adenosyl-L-methionine-dependent methyltransferase</fullName>
    </recommendedName>
</protein>
<dbReference type="PANTHER" id="PTHR43832">
    <property type="match status" value="1"/>
</dbReference>
<dbReference type="Pfam" id="PF02353">
    <property type="entry name" value="CMAS"/>
    <property type="match status" value="1"/>
</dbReference>
<dbReference type="CDD" id="cd02440">
    <property type="entry name" value="AdoMet_MTases"/>
    <property type="match status" value="1"/>
</dbReference>
<dbReference type="PANTHER" id="PTHR43832:SF1">
    <property type="entry name" value="S-ADENOSYL-L-METHIONINE-DEPENDENT METHYLTRANSFERASES SUPERFAMILY PROTEIN"/>
    <property type="match status" value="1"/>
</dbReference>
<dbReference type="SUPFAM" id="SSF53335">
    <property type="entry name" value="S-adenosyl-L-methionine-dependent methyltransferases"/>
    <property type="match status" value="1"/>
</dbReference>
<accession>A0AAD5T6G0</accession>
<organism evidence="2 3">
    <name type="scientific">Physocladia obscura</name>
    <dbReference type="NCBI Taxonomy" id="109957"/>
    <lineage>
        <taxon>Eukaryota</taxon>
        <taxon>Fungi</taxon>
        <taxon>Fungi incertae sedis</taxon>
        <taxon>Chytridiomycota</taxon>
        <taxon>Chytridiomycota incertae sedis</taxon>
        <taxon>Chytridiomycetes</taxon>
        <taxon>Chytridiales</taxon>
        <taxon>Chytriomycetaceae</taxon>
        <taxon>Physocladia</taxon>
    </lineage>
</organism>
<dbReference type="Gene3D" id="3.40.50.150">
    <property type="entry name" value="Vaccinia Virus protein VP39"/>
    <property type="match status" value="1"/>
</dbReference>
<keyword evidence="3" id="KW-1185">Reference proteome</keyword>
<sequence>MSDSEHSSITSAAPTTSTLVVKDEPAFYEKFLDAGVIPDYLLRFAIRQLLKSTALSFAKTPLDKASENKKKYISEIKNLQQIALNTKEANEQHYEVPTAFFQTHLGPRMKYSSAFYNYENIPSPKDGVVRKARTLAQAEIAMLELYVQRANIIDGMSILELGCGWGSLTLFLAENFPNSRVTAISNSHSQREHILAAARSKNLTNLEIITADMNIFQFEEVANGKRREFDRIISIEMFEHMKNYQVLFAKVSQWLVPETGRLFVHVFCHKDVPYDFKTAEDDGKDSWMARYFFTGGTMPSVDLFMWFQDHLKVIDRWTVDGRNYGQTSNHWLENLDAKREESLKVLIEAYGSKELGTVWFNRWRIFYLSVAELFNFNNGQEWPVVHYLFTRR</sequence>
<proteinExistence type="inferred from homology"/>
<dbReference type="AlphaFoldDB" id="A0AAD5T6G0"/>
<dbReference type="Proteomes" id="UP001211907">
    <property type="component" value="Unassembled WGS sequence"/>
</dbReference>
<evidence type="ECO:0000256" key="1">
    <source>
        <dbReference type="ARBA" id="ARBA00010815"/>
    </source>
</evidence>